<evidence type="ECO:0008006" key="3">
    <source>
        <dbReference type="Google" id="ProtNLM"/>
    </source>
</evidence>
<comment type="caution">
    <text evidence="1">The sequence shown here is derived from an EMBL/GenBank/DDBJ whole genome shotgun (WGS) entry which is preliminary data.</text>
</comment>
<gene>
    <name evidence="1" type="ORF">DFJ69_3817</name>
</gene>
<reference evidence="1 2" key="1">
    <citation type="submission" date="2018-08" db="EMBL/GenBank/DDBJ databases">
        <title>Sequencing the genomes of 1000 actinobacteria strains.</title>
        <authorList>
            <person name="Klenk H.-P."/>
        </authorList>
    </citation>
    <scope>NUCLEOTIDE SEQUENCE [LARGE SCALE GENOMIC DNA]</scope>
    <source>
        <strain evidence="1 2">DSM 43927</strain>
    </source>
</reference>
<dbReference type="Proteomes" id="UP000256661">
    <property type="component" value="Unassembled WGS sequence"/>
</dbReference>
<dbReference type="NCBIfam" id="NF033179">
    <property type="entry name" value="TnsA_like_Actin"/>
    <property type="match status" value="1"/>
</dbReference>
<sequence length="286" mass="31023">MGVGVAAGFRDVPLIRSDRCGWTSLLSCDVVLGDGGRRLLDLADGWTGRWWARWKTAGADVHIPVRDLAASVPAGTRPVRSFTWSTRQRHRPGLAYLVSTRRHHGFESIAEQRVLLALDFAGELVDVLPQPFCLRFTTRGMGPAEHTPDFLAVSRQGVDLIDVRPAGRVRDEDLVKFAAAAEAALACGWRYVLVTGWKPNTVTTIDTLSSQRRPLRDVLGVQAALLEEAAAGGARTLAALVARTALPAVARAHLLHLLWHRRLGVDLARPLTDSSAVWPAGGGQES</sequence>
<protein>
    <recommendedName>
        <fullName evidence="3">TnsA endonuclease-like protein</fullName>
    </recommendedName>
</protein>
<name>A0A3D9SV05_9ACTN</name>
<organism evidence="1 2">
    <name type="scientific">Thermomonospora umbrina</name>
    <dbReference type="NCBI Taxonomy" id="111806"/>
    <lineage>
        <taxon>Bacteria</taxon>
        <taxon>Bacillati</taxon>
        <taxon>Actinomycetota</taxon>
        <taxon>Actinomycetes</taxon>
        <taxon>Streptosporangiales</taxon>
        <taxon>Thermomonosporaceae</taxon>
        <taxon>Thermomonospora</taxon>
    </lineage>
</organism>
<accession>A0A3D9SV05</accession>
<dbReference type="EMBL" id="QTTT01000001">
    <property type="protein sequence ID" value="REE98330.1"/>
    <property type="molecule type" value="Genomic_DNA"/>
</dbReference>
<dbReference type="InterPro" id="IPR048000">
    <property type="entry name" value="TnsA-like"/>
</dbReference>
<dbReference type="OrthoDB" id="3403133at2"/>
<dbReference type="AlphaFoldDB" id="A0A3D9SV05"/>
<dbReference type="RefSeq" id="WP_116026733.1">
    <property type="nucleotide sequence ID" value="NZ_QTTT01000001.1"/>
</dbReference>
<evidence type="ECO:0000313" key="1">
    <source>
        <dbReference type="EMBL" id="REE98330.1"/>
    </source>
</evidence>
<evidence type="ECO:0000313" key="2">
    <source>
        <dbReference type="Proteomes" id="UP000256661"/>
    </source>
</evidence>
<proteinExistence type="predicted"/>
<keyword evidence="2" id="KW-1185">Reference proteome</keyword>